<gene>
    <name evidence="2" type="ORF">JOD17_000273</name>
</gene>
<dbReference type="SUPFAM" id="SSF100950">
    <property type="entry name" value="NagB/RpiA/CoA transferase-like"/>
    <property type="match status" value="1"/>
</dbReference>
<dbReference type="InterPro" id="IPR012792">
    <property type="entry name" value="3-oxoacid_CoA-transf_A"/>
</dbReference>
<reference evidence="2 3" key="1">
    <citation type="submission" date="2021-01" db="EMBL/GenBank/DDBJ databases">
        <title>Genomic Encyclopedia of Type Strains, Phase IV (KMG-IV): sequencing the most valuable type-strain genomes for metagenomic binning, comparative biology and taxonomic classification.</title>
        <authorList>
            <person name="Goeker M."/>
        </authorList>
    </citation>
    <scope>NUCLEOTIDE SEQUENCE [LARGE SCALE GENOMIC DNA]</scope>
    <source>
        <strain evidence="2 3">DSM 25540</strain>
    </source>
</reference>
<proteinExistence type="predicted"/>
<name>A0ABS2P786_9BACL</name>
<sequence>MTSKKEISLTDISKYIKDGDQVLVGGFGLSGCPLTIVDEIAKTDVKDLTIVSNNLGEPQKGLGKLLVNGQIKKAIGSYFTTHRGAVNAWNEGWLEIELLPQGTMAEGIRAAGAGIPAFYTPTGAGTKLSENKEVREFDGKEYVLEKSIPGDVALIRAHKADEYGNLVYRKTQENFNTAMAMAGKIVIAEVDEIVPTGELKPEEIKTQHLFVDYLVKTRYEVEGGTFVERTK</sequence>
<dbReference type="RefSeq" id="WP_204695364.1">
    <property type="nucleotide sequence ID" value="NZ_JAFBEC010000001.1"/>
</dbReference>
<dbReference type="Pfam" id="PF01144">
    <property type="entry name" value="CoA_trans"/>
    <property type="match status" value="1"/>
</dbReference>
<organism evidence="2 3">
    <name type="scientific">Geomicrobium sediminis</name>
    <dbReference type="NCBI Taxonomy" id="1347788"/>
    <lineage>
        <taxon>Bacteria</taxon>
        <taxon>Bacillati</taxon>
        <taxon>Bacillota</taxon>
        <taxon>Bacilli</taxon>
        <taxon>Bacillales</taxon>
        <taxon>Geomicrobium</taxon>
    </lineage>
</organism>
<dbReference type="PANTHER" id="PTHR13707:SF57">
    <property type="entry name" value="SUCCINYL-COA:3-KETOACID COENZYME A TRANSFERASE SUBUNIT B-RELATED"/>
    <property type="match status" value="1"/>
</dbReference>
<dbReference type="InterPro" id="IPR004163">
    <property type="entry name" value="CoA_transf_BS"/>
</dbReference>
<protein>
    <submittedName>
        <fullName evidence="2">3-oxoacid CoA-transferase A subunit</fullName>
    </submittedName>
</protein>
<dbReference type="PROSITE" id="PS01273">
    <property type="entry name" value="COA_TRANSF_1"/>
    <property type="match status" value="1"/>
</dbReference>
<dbReference type="InterPro" id="IPR004165">
    <property type="entry name" value="CoA_trans_fam_I"/>
</dbReference>
<dbReference type="Gene3D" id="3.40.1080.10">
    <property type="entry name" value="Glutaconate Coenzyme A-transferase"/>
    <property type="match status" value="1"/>
</dbReference>
<evidence type="ECO:0000313" key="2">
    <source>
        <dbReference type="EMBL" id="MBM7631182.1"/>
    </source>
</evidence>
<dbReference type="InterPro" id="IPR037171">
    <property type="entry name" value="NagB/RpiA_transferase-like"/>
</dbReference>
<dbReference type="NCBIfam" id="TIGR02429">
    <property type="entry name" value="pcaI_scoA_fam"/>
    <property type="match status" value="1"/>
</dbReference>
<dbReference type="Proteomes" id="UP000741863">
    <property type="component" value="Unassembled WGS sequence"/>
</dbReference>
<keyword evidence="3" id="KW-1185">Reference proteome</keyword>
<dbReference type="PROSITE" id="PS51257">
    <property type="entry name" value="PROKAR_LIPOPROTEIN"/>
    <property type="match status" value="1"/>
</dbReference>
<dbReference type="SMART" id="SM00882">
    <property type="entry name" value="CoA_trans"/>
    <property type="match status" value="1"/>
</dbReference>
<accession>A0ABS2P786</accession>
<evidence type="ECO:0000256" key="1">
    <source>
        <dbReference type="ARBA" id="ARBA00022679"/>
    </source>
</evidence>
<comment type="caution">
    <text evidence="2">The sequence shown here is derived from an EMBL/GenBank/DDBJ whole genome shotgun (WGS) entry which is preliminary data.</text>
</comment>
<dbReference type="PANTHER" id="PTHR13707">
    <property type="entry name" value="KETOACID-COENZYME A TRANSFERASE"/>
    <property type="match status" value="1"/>
</dbReference>
<evidence type="ECO:0000313" key="3">
    <source>
        <dbReference type="Proteomes" id="UP000741863"/>
    </source>
</evidence>
<keyword evidence="1" id="KW-0808">Transferase</keyword>
<dbReference type="EMBL" id="JAFBEC010000001">
    <property type="protein sequence ID" value="MBM7631182.1"/>
    <property type="molecule type" value="Genomic_DNA"/>
</dbReference>